<name>T1EXM1_HELRO</name>
<gene>
    <name evidence="2" type="primary">20201321</name>
    <name evidence="1" type="ORF">HELRODRAFT_166029</name>
</gene>
<protein>
    <submittedName>
        <fullName evidence="1 2">Uncharacterized protein</fullName>
    </submittedName>
</protein>
<reference evidence="1 3" key="2">
    <citation type="journal article" date="2013" name="Nature">
        <title>Insights into bilaterian evolution from three spiralian genomes.</title>
        <authorList>
            <person name="Simakov O."/>
            <person name="Marletaz F."/>
            <person name="Cho S.J."/>
            <person name="Edsinger-Gonzales E."/>
            <person name="Havlak P."/>
            <person name="Hellsten U."/>
            <person name="Kuo D.H."/>
            <person name="Larsson T."/>
            <person name="Lv J."/>
            <person name="Arendt D."/>
            <person name="Savage R."/>
            <person name="Osoegawa K."/>
            <person name="de Jong P."/>
            <person name="Grimwood J."/>
            <person name="Chapman J.A."/>
            <person name="Shapiro H."/>
            <person name="Aerts A."/>
            <person name="Otillar R.P."/>
            <person name="Terry A.Y."/>
            <person name="Boore J.L."/>
            <person name="Grigoriev I.V."/>
            <person name="Lindberg D.R."/>
            <person name="Seaver E.C."/>
            <person name="Weisblat D.A."/>
            <person name="Putnam N.H."/>
            <person name="Rokhsar D.S."/>
        </authorList>
    </citation>
    <scope>NUCLEOTIDE SEQUENCE</scope>
</reference>
<dbReference type="OrthoDB" id="8023395at2759"/>
<dbReference type="Proteomes" id="UP000015101">
    <property type="component" value="Unassembled WGS sequence"/>
</dbReference>
<dbReference type="AlphaFoldDB" id="T1EXM1"/>
<dbReference type="PANTHER" id="PTHR46409">
    <property type="entry name" value="HTH PSQ-TYPE DOMAIN-CONTAINING PROTEIN"/>
    <property type="match status" value="1"/>
</dbReference>
<evidence type="ECO:0000313" key="1">
    <source>
        <dbReference type="EMBL" id="ESN90369.1"/>
    </source>
</evidence>
<evidence type="ECO:0000313" key="3">
    <source>
        <dbReference type="Proteomes" id="UP000015101"/>
    </source>
</evidence>
<organism evidence="2 3">
    <name type="scientific">Helobdella robusta</name>
    <name type="common">Californian leech</name>
    <dbReference type="NCBI Taxonomy" id="6412"/>
    <lineage>
        <taxon>Eukaryota</taxon>
        <taxon>Metazoa</taxon>
        <taxon>Spiralia</taxon>
        <taxon>Lophotrochozoa</taxon>
        <taxon>Annelida</taxon>
        <taxon>Clitellata</taxon>
        <taxon>Hirudinea</taxon>
        <taxon>Rhynchobdellida</taxon>
        <taxon>Glossiphoniidae</taxon>
        <taxon>Helobdella</taxon>
    </lineage>
</organism>
<proteinExistence type="predicted"/>
<dbReference type="HOGENOM" id="CLU_075656_0_0_1"/>
<keyword evidence="3" id="KW-1185">Reference proteome</keyword>
<evidence type="ECO:0000313" key="2">
    <source>
        <dbReference type="EnsemblMetazoa" id="HelroP166029"/>
    </source>
</evidence>
<dbReference type="OMA" id="DPICHAR"/>
<dbReference type="EnsemblMetazoa" id="HelroT166029">
    <property type="protein sequence ID" value="HelroP166029"/>
    <property type="gene ID" value="HelroG166029"/>
</dbReference>
<dbReference type="EMBL" id="KB097753">
    <property type="protein sequence ID" value="ESN90369.1"/>
    <property type="molecule type" value="Genomic_DNA"/>
</dbReference>
<dbReference type="CTD" id="20201321"/>
<dbReference type="PANTHER" id="PTHR46409:SF1">
    <property type="entry name" value="HTH PSQ-TYPE DOMAIN-CONTAINING PROTEIN"/>
    <property type="match status" value="1"/>
</dbReference>
<sequence>MSHSRWITTANRILRLYVAVQNPSTALKVLAQYVMKVYAPSWFEIKLKPTNKTGSNHFFGIIKKCRYLPEELKNLLNPVLQRNAYFAHPENILLSMLADEQKHIRELALRRILKCRANDATLNTVRVFKVPKLNFDAINYYDMIDWHATEITEPPFTKDITTEALEQMIMDIPNNIEFLKLPCHTQAVERMIKLVTEASLSVCGEKARDGFIRTKLASQNDIPKFETKKHFII</sequence>
<dbReference type="RefSeq" id="XP_009031315.1">
    <property type="nucleotide sequence ID" value="XM_009033067.1"/>
</dbReference>
<reference evidence="3" key="1">
    <citation type="submission" date="2012-12" db="EMBL/GenBank/DDBJ databases">
        <authorList>
            <person name="Hellsten U."/>
            <person name="Grimwood J."/>
            <person name="Chapman J.A."/>
            <person name="Shapiro H."/>
            <person name="Aerts A."/>
            <person name="Otillar R.P."/>
            <person name="Terry A.Y."/>
            <person name="Boore J.L."/>
            <person name="Simakov O."/>
            <person name="Marletaz F."/>
            <person name="Cho S.-J."/>
            <person name="Edsinger-Gonzales E."/>
            <person name="Havlak P."/>
            <person name="Kuo D.-H."/>
            <person name="Larsson T."/>
            <person name="Lv J."/>
            <person name="Arendt D."/>
            <person name="Savage R."/>
            <person name="Osoegawa K."/>
            <person name="de Jong P."/>
            <person name="Lindberg D.R."/>
            <person name="Seaver E.C."/>
            <person name="Weisblat D.A."/>
            <person name="Putnam N.H."/>
            <person name="Grigoriev I.V."/>
            <person name="Rokhsar D.S."/>
        </authorList>
    </citation>
    <scope>NUCLEOTIDE SEQUENCE</scope>
</reference>
<accession>T1EXM1</accession>
<dbReference type="EMBL" id="AMQM01002243">
    <property type="status" value="NOT_ANNOTATED_CDS"/>
    <property type="molecule type" value="Genomic_DNA"/>
</dbReference>
<dbReference type="GeneID" id="20201321"/>
<dbReference type="eggNOG" id="ENOG502RZHU">
    <property type="taxonomic scope" value="Eukaryota"/>
</dbReference>
<dbReference type="KEGG" id="hro:HELRODRAFT_166029"/>
<dbReference type="InParanoid" id="T1EXM1"/>
<reference evidence="2" key="3">
    <citation type="submission" date="2015-06" db="UniProtKB">
        <authorList>
            <consortium name="EnsemblMetazoa"/>
        </authorList>
    </citation>
    <scope>IDENTIFICATION</scope>
</reference>